<proteinExistence type="predicted"/>
<dbReference type="Gene3D" id="3.30.559.30">
    <property type="entry name" value="Nonribosomal peptide synthetase, condensation domain"/>
    <property type="match status" value="4"/>
</dbReference>
<dbReference type="Gene3D" id="3.30.559.10">
    <property type="entry name" value="Chloramphenicol acetyltransferase-like domain"/>
    <property type="match status" value="4"/>
</dbReference>
<gene>
    <name evidence="4" type="ORF">sm9_0760</name>
</gene>
<dbReference type="GO" id="GO:0043041">
    <property type="term" value="P:amino acid activation for nonribosomal peptide biosynthetic process"/>
    <property type="evidence" value="ECO:0007669"/>
    <property type="project" value="TreeGrafter"/>
</dbReference>
<dbReference type="SUPFAM" id="SSF56801">
    <property type="entry name" value="Acetyl-CoA synthetase-like"/>
    <property type="match status" value="1"/>
</dbReference>
<dbReference type="InterPro" id="IPR001242">
    <property type="entry name" value="Condensation_dom"/>
</dbReference>
<dbReference type="PANTHER" id="PTHR45527">
    <property type="entry name" value="NONRIBOSOMAL PEPTIDE SYNTHETASE"/>
    <property type="match status" value="1"/>
</dbReference>
<dbReference type="InterPro" id="IPR006162">
    <property type="entry name" value="Ppantetheine_attach_site"/>
</dbReference>
<evidence type="ECO:0000259" key="3">
    <source>
        <dbReference type="PROSITE" id="PS50075"/>
    </source>
</evidence>
<dbReference type="Pfam" id="PF00501">
    <property type="entry name" value="AMP-binding"/>
    <property type="match status" value="1"/>
</dbReference>
<keyword evidence="5" id="KW-1185">Reference proteome</keyword>
<dbReference type="GO" id="GO:0031177">
    <property type="term" value="F:phosphopantetheine binding"/>
    <property type="evidence" value="ECO:0007669"/>
    <property type="project" value="TreeGrafter"/>
</dbReference>
<dbReference type="SUPFAM" id="SSF47336">
    <property type="entry name" value="ACP-like"/>
    <property type="match status" value="2"/>
</dbReference>
<keyword evidence="1" id="KW-0596">Phosphopantetheine</keyword>
<dbReference type="PROSITE" id="PS00012">
    <property type="entry name" value="PHOSPHOPANTETHEINE"/>
    <property type="match status" value="1"/>
</dbReference>
<dbReference type="Pfam" id="PF00668">
    <property type="entry name" value="Condensation"/>
    <property type="match status" value="4"/>
</dbReference>
<dbReference type="GO" id="GO:0005737">
    <property type="term" value="C:cytoplasm"/>
    <property type="evidence" value="ECO:0007669"/>
    <property type="project" value="TreeGrafter"/>
</dbReference>
<evidence type="ECO:0000256" key="1">
    <source>
        <dbReference type="ARBA" id="ARBA00022450"/>
    </source>
</evidence>
<reference evidence="4 5" key="1">
    <citation type="submission" date="2015-04" db="EMBL/GenBank/DDBJ databases">
        <title>The complete genome sequence of the rumen methanogen Methanobrevibacter millerae SM9.</title>
        <authorList>
            <person name="Leahy S.C."/>
            <person name="Kelly W.J."/>
            <person name="Pacheco D.M."/>
            <person name="Li D."/>
            <person name="Altermann E."/>
            <person name="Attwood G.T."/>
        </authorList>
    </citation>
    <scope>NUCLEOTIDE SEQUENCE [LARGE SCALE GENOMIC DNA]</scope>
    <source>
        <strain evidence="4 5">SM9</strain>
    </source>
</reference>
<dbReference type="InterPro" id="IPR023213">
    <property type="entry name" value="CAT-like_dom_sf"/>
</dbReference>
<dbReference type="Gene3D" id="3.30.300.30">
    <property type="match status" value="1"/>
</dbReference>
<sequence>MFNKNDDNISKMEYVCISIIKSKINDLALKYDLDPNLLFLTATCITLTKYSEDSQIFIKTKSKINGKSIEAPLKFNDENRKRNVIEYIANLSDDFSNPKEYNELLRKLTIQSHFNYIYNDLEDNDSNPSLIIGESSQKYLLKLKFDANKYTFPYVHSFLRSIKKVLNQFVSCGIENLTVEDILLICEKPSIKYELKRNPPVNVLWVKNQQTKEADYWKNRELSEYGTVLMTDFERPLEMTFNGSKIAYILDKEIIEKRAMDNNTTVYKLLLLQFCILLHKYTDESNIQIGIITNGRTSPVLKKTLGMFANTLPFAQTMCGRDTLKETLMKTEEELANLFANQNYSIEQIVEDHNIPTNNSFNPLFNIAFIQNTADDFDNNLEWDGSKFDLTCTIKNSPSDLTVEFDYNTDLYSFDKINGLLGHYINLIDNIGKNMGMKIDDIDILSSGERERIIEMTGVKEDVKYDPILIALKEQIAKNPTMKILSNHESSLSYNDFDLKTNSLSNYLKDKFSVKKQDNIVLIANRSIESVLGFYSILKLNAVYVPINPSAPEGMIRRIIDEVDAKVVLTNLDLDMDDVDIVDLNQKSLYDYDYGEFELSSQGKLCILHTSGTTGVPKGVQITHENVENFLISAKKQFYDKDSRIFYHTTNIGFDTSLFEIIFSMLNGIQLHVINENYDFSGIPRDVLNQKSIVNTVPAKLKMFLKLPNFERIMENVGQLILAGEVLNEGLVAEIRKNYNPIIYNAYGPCEATIFASIKRVLYDKITIGKANINTQIYILNDKRQLCPIGIPGELCIGGKQVADGYLNNENETNRHFIANPFDEGTLYCTGDLAYLDSNGEINFIGRMDTQIKINGQRIEVDEINRQIERNENINQAVTVADSRNTQLYSYIVSDDVIDTDKLLNDLGNVLLPFMVPTSIMQIDSIPLNNNGKIDIKRLPQPKAAKYKYASPTNAVEDAVVKVWENVLDVKKVGINDNFYRLGGDSIKAIRIVSLLQNEGIICNPSDILKYKTPYLIAQNARDKFEESHEYVEGIFDLLPIQDYFFDQINRNNFTQEFVLESAVDLDIAILQAALDELTKLHDMLRARFKVKDDWYVQEILPLNTRICEINEYEITGNIDEGIAEIIQKAKDSLDVFNNLMDVSLARCEDKCYLVFVIHHLIVDGVSWSILLDDLTYIYTHLALDAKMKLDKPSSYESWLEDVRNSAKNIFKEKNASFDDSTIICPLSEVQLGIYLDEKVNNKNTAYSTFASIDCGSDSSIEEIEEAILSIIDKHPILKSRLLDNDTTPFLICDSNPDINITSDDDISNLLKAFDLEKSLSRFYIIDKNEEKKVFFEAHHIINDAVGCTFVENDLINALEDNLDESIDLGFVHASYDSFKSKSESGYERAHEFYAKHLTDIDEVKQLPNESEGCEGIVSIPILGIKNSVEEFASANGITAGIFLNAAFAYTYSRFLCCDKVYFNFTEHGRHEDYARNAVGMFTRTVPILVDCKNDFIKEYLSYFSDLALSSMLNDVYPFRMLASEFNLNNDVMFEYNLNLIDVFSLNEDIIASENIIDSISDLLCVVNDLDDGYVVGIQHSDKFSRKTIISFAKAYAKILTQMLEKEMLSDIDYCISEDLKIFSTPSQSENSLDVYGNEYQVDSFVDYVAPTNAVEKMVADAFKAVFNQEFVGLNDDFINLGGDSITAIRVISLLNKNGITYPARDILNYRTPYRIAQNIENTQEISSEIIEGNGLSIKEAYHDPNDGNIELTRPYSYKDWIEDVKGLVDNISEEEKLHWIEVNGLLDDSQIRGNAKGFNFNADVGYDVDNLLMLSEEEYWALAIARAYKKTYGKDIIFNRESYGRDDNLANLFRTVGWFTSQYPVHVDIGNDYDDVSIVRDVYKIKTAFGDIRNLGLNYGSLIYITNELEYRHCPVTFNFLSTEFAFENELFKSANHNLVQDDLKDVDTYGIVFNINRADDSYYISGTYPKDTYIADNLTEFIENIKSELEFIGNFNFNDNNVICALSESQLEIYFNEKDYDMGNAYSTCNLVKCPLDKSVDDIKDSIHSLIEKHPILKGRILDDMDMPLLICDSYPLVEVCNTDDFTDLIKPFDLERYLARFFIIGNEKSNRIVYDIHHVINDAIGYTIIGNNFTDAFEGNLNKDVDLGFLYASRDSFESKFEETYDSSHEFYAKQLAGIGEVNSIQKDSNGSQGIVSLPIRRIRSDVEEFTRNNNITIGTFLNAVFAYTYSRFIGSPKVYYNFVEHGRHENYIQNSLGMFARTTPILVDCKNDDIKTYLDYFSDLVLKSMLSNVYPFRLLEKEFNLNNTVLFEYNFDLNDVSDVGNDIIIRDAFKDSFSEFFCVINDLDDGYVIHINHTDMFSSDTAASFVRMYARILTQMLDKENLEDIT</sequence>
<dbReference type="Pfam" id="PF00550">
    <property type="entry name" value="PP-binding"/>
    <property type="match status" value="2"/>
</dbReference>
<protein>
    <submittedName>
        <fullName evidence="4">Non-ribosomal peptide synthetase</fullName>
    </submittedName>
</protein>
<feature type="domain" description="Carrier" evidence="3">
    <location>
        <begin position="1650"/>
        <end position="1724"/>
    </location>
</feature>
<evidence type="ECO:0000313" key="4">
    <source>
        <dbReference type="EMBL" id="ALT68551.1"/>
    </source>
</evidence>
<dbReference type="GO" id="GO:0003824">
    <property type="term" value="F:catalytic activity"/>
    <property type="evidence" value="ECO:0007669"/>
    <property type="project" value="InterPro"/>
</dbReference>
<dbReference type="SUPFAM" id="SSF52777">
    <property type="entry name" value="CoA-dependent acyltransferases"/>
    <property type="match status" value="7"/>
</dbReference>
<organism evidence="4 5">
    <name type="scientific">Methanobrevibacter millerae</name>
    <dbReference type="NCBI Taxonomy" id="230361"/>
    <lineage>
        <taxon>Archaea</taxon>
        <taxon>Methanobacteriati</taxon>
        <taxon>Methanobacteriota</taxon>
        <taxon>Methanomada group</taxon>
        <taxon>Methanobacteria</taxon>
        <taxon>Methanobacteriales</taxon>
        <taxon>Methanobacteriaceae</taxon>
        <taxon>Methanobrevibacter</taxon>
    </lineage>
</organism>
<dbReference type="Proteomes" id="UP000067738">
    <property type="component" value="Chromosome"/>
</dbReference>
<evidence type="ECO:0000313" key="5">
    <source>
        <dbReference type="Proteomes" id="UP000067738"/>
    </source>
</evidence>
<dbReference type="Gene3D" id="3.40.50.12780">
    <property type="entry name" value="N-terminal domain of ligase-like"/>
    <property type="match status" value="1"/>
</dbReference>
<dbReference type="PANTHER" id="PTHR45527:SF1">
    <property type="entry name" value="FATTY ACID SYNTHASE"/>
    <property type="match status" value="1"/>
</dbReference>
<evidence type="ECO:0000256" key="2">
    <source>
        <dbReference type="ARBA" id="ARBA00022553"/>
    </source>
</evidence>
<dbReference type="CDD" id="cd05930">
    <property type="entry name" value="A_NRPS"/>
    <property type="match status" value="1"/>
</dbReference>
<dbReference type="InterPro" id="IPR000873">
    <property type="entry name" value="AMP-dep_synth/lig_dom"/>
</dbReference>
<accession>A0A0U3E3F0</accession>
<name>A0A0U3E3F0_9EURY</name>
<dbReference type="KEGG" id="mmil:sm9_0760"/>
<dbReference type="InterPro" id="IPR009081">
    <property type="entry name" value="PP-bd_ACP"/>
</dbReference>
<keyword evidence="2" id="KW-0597">Phosphoprotein</keyword>
<dbReference type="PATRIC" id="fig|230361.4.peg.784"/>
<dbReference type="Gene3D" id="1.10.1200.10">
    <property type="entry name" value="ACP-like"/>
    <property type="match status" value="2"/>
</dbReference>
<dbReference type="GO" id="GO:0044550">
    <property type="term" value="P:secondary metabolite biosynthetic process"/>
    <property type="evidence" value="ECO:0007669"/>
    <property type="project" value="TreeGrafter"/>
</dbReference>
<dbReference type="EMBL" id="CP011266">
    <property type="protein sequence ID" value="ALT68551.1"/>
    <property type="molecule type" value="Genomic_DNA"/>
</dbReference>
<dbReference type="InterPro" id="IPR042099">
    <property type="entry name" value="ANL_N_sf"/>
</dbReference>
<dbReference type="InterPro" id="IPR045851">
    <property type="entry name" value="AMP-bd_C_sf"/>
</dbReference>
<dbReference type="InterPro" id="IPR020845">
    <property type="entry name" value="AMP-binding_CS"/>
</dbReference>
<dbReference type="PROSITE" id="PS00455">
    <property type="entry name" value="AMP_BINDING"/>
    <property type="match status" value="1"/>
</dbReference>
<feature type="domain" description="Carrier" evidence="3">
    <location>
        <begin position="951"/>
        <end position="1025"/>
    </location>
</feature>
<dbReference type="PROSITE" id="PS50075">
    <property type="entry name" value="CARRIER"/>
    <property type="match status" value="2"/>
</dbReference>
<dbReference type="InterPro" id="IPR036736">
    <property type="entry name" value="ACP-like_sf"/>
</dbReference>